<feature type="compositionally biased region" description="Polar residues" evidence="1">
    <location>
        <begin position="43"/>
        <end position="54"/>
    </location>
</feature>
<feature type="region of interest" description="Disordered" evidence="1">
    <location>
        <begin position="1"/>
        <end position="165"/>
    </location>
</feature>
<feature type="compositionally biased region" description="Basic residues" evidence="1">
    <location>
        <begin position="139"/>
        <end position="159"/>
    </location>
</feature>
<name>W9R002_9ROSA</name>
<evidence type="ECO:0000256" key="1">
    <source>
        <dbReference type="SAM" id="MobiDB-lite"/>
    </source>
</evidence>
<reference evidence="3" key="1">
    <citation type="submission" date="2013-01" db="EMBL/GenBank/DDBJ databases">
        <title>Draft Genome Sequence of a Mulberry Tree, Morus notabilis C.K. Schneid.</title>
        <authorList>
            <person name="He N."/>
            <person name="Zhao S."/>
        </authorList>
    </citation>
    <scope>NUCLEOTIDE SEQUENCE</scope>
</reference>
<feature type="compositionally biased region" description="Basic and acidic residues" evidence="1">
    <location>
        <begin position="97"/>
        <end position="112"/>
    </location>
</feature>
<feature type="compositionally biased region" description="Basic and acidic residues" evidence="1">
    <location>
        <begin position="55"/>
        <end position="81"/>
    </location>
</feature>
<keyword evidence="3" id="KW-1185">Reference proteome</keyword>
<dbReference type="Proteomes" id="UP000030645">
    <property type="component" value="Unassembled WGS sequence"/>
</dbReference>
<feature type="compositionally biased region" description="Basic and acidic residues" evidence="1">
    <location>
        <begin position="122"/>
        <end position="132"/>
    </location>
</feature>
<accession>W9R002</accession>
<sequence>MGGRGRKRREKNYRAAHGGYSRLPPPPDSSQVDALPFKLRQIISFTSSLSQGSAKESKDVEKKRKNEDGASELKSRPKDEIISESAGIRDVNLKTPQHTDDGDDTLKNSMSEKKKKKRKRKQVEDLRFEAALEKSGTSSKRRERKKKYLEAKKNKHKKAKTEDKLDFPGREEIKFGDIVQAPPKLAAIPKASKNTQDASKVRVRLQAIEDYRKRRGWTSRPGIHLPSPVNGMTES</sequence>
<evidence type="ECO:0000313" key="3">
    <source>
        <dbReference type="Proteomes" id="UP000030645"/>
    </source>
</evidence>
<dbReference type="PANTHER" id="PTHR37218">
    <property type="entry name" value="COILED-COIL PROTEIN"/>
    <property type="match status" value="1"/>
</dbReference>
<protein>
    <submittedName>
        <fullName evidence="2">Uncharacterized protein</fullName>
    </submittedName>
</protein>
<gene>
    <name evidence="2" type="ORF">L484_022467</name>
</gene>
<dbReference type="OrthoDB" id="673745at2759"/>
<dbReference type="eggNOG" id="ENOG502RY78">
    <property type="taxonomic scope" value="Eukaryota"/>
</dbReference>
<dbReference type="AlphaFoldDB" id="W9R002"/>
<dbReference type="STRING" id="981085.W9R002"/>
<evidence type="ECO:0000313" key="2">
    <source>
        <dbReference type="EMBL" id="EXB52690.1"/>
    </source>
</evidence>
<dbReference type="EMBL" id="KE344072">
    <property type="protein sequence ID" value="EXB52690.1"/>
    <property type="molecule type" value="Genomic_DNA"/>
</dbReference>
<feature type="compositionally biased region" description="Basic residues" evidence="1">
    <location>
        <begin position="1"/>
        <end position="11"/>
    </location>
</feature>
<dbReference type="KEGG" id="mnt:21405281"/>
<organism evidence="2 3">
    <name type="scientific">Morus notabilis</name>
    <dbReference type="NCBI Taxonomy" id="981085"/>
    <lineage>
        <taxon>Eukaryota</taxon>
        <taxon>Viridiplantae</taxon>
        <taxon>Streptophyta</taxon>
        <taxon>Embryophyta</taxon>
        <taxon>Tracheophyta</taxon>
        <taxon>Spermatophyta</taxon>
        <taxon>Magnoliopsida</taxon>
        <taxon>eudicotyledons</taxon>
        <taxon>Gunneridae</taxon>
        <taxon>Pentapetalae</taxon>
        <taxon>rosids</taxon>
        <taxon>fabids</taxon>
        <taxon>Rosales</taxon>
        <taxon>Moraceae</taxon>
        <taxon>Moreae</taxon>
        <taxon>Morus</taxon>
    </lineage>
</organism>
<proteinExistence type="predicted"/>
<dbReference type="PANTHER" id="PTHR37218:SF2">
    <property type="entry name" value="COILED-COIL PROTEIN"/>
    <property type="match status" value="1"/>
</dbReference>